<evidence type="ECO:0000256" key="1">
    <source>
        <dbReference type="SAM" id="MobiDB-lite"/>
    </source>
</evidence>
<proteinExistence type="predicted"/>
<dbReference type="Proteomes" id="UP001391051">
    <property type="component" value="Unassembled WGS sequence"/>
</dbReference>
<evidence type="ECO:0000313" key="2">
    <source>
        <dbReference type="EMBL" id="KAK7946372.1"/>
    </source>
</evidence>
<name>A0ABR1Q356_9PEZI</name>
<dbReference type="GeneID" id="92079977"/>
<comment type="caution">
    <text evidence="2">The sequence shown here is derived from an EMBL/GenBank/DDBJ whole genome shotgun (WGS) entry which is preliminary data.</text>
</comment>
<gene>
    <name evidence="2" type="ORF">PG986_010693</name>
</gene>
<evidence type="ECO:0000313" key="3">
    <source>
        <dbReference type="Proteomes" id="UP001391051"/>
    </source>
</evidence>
<sequence>MNPKVGVQQHQSEQTRPVVRTQVHAMPPACQKAQNDENCGEDGDGGDEEARRGHKSSDRSCVCDKATRADAKPSRAAVSLSMTV</sequence>
<feature type="region of interest" description="Disordered" evidence="1">
    <location>
        <begin position="1"/>
        <end position="84"/>
    </location>
</feature>
<accession>A0ABR1Q356</accession>
<reference evidence="2 3" key="1">
    <citation type="submission" date="2023-01" db="EMBL/GenBank/DDBJ databases">
        <title>Analysis of 21 Apiospora genomes using comparative genomics revels a genus with tremendous synthesis potential of carbohydrate active enzymes and secondary metabolites.</title>
        <authorList>
            <person name="Sorensen T."/>
        </authorList>
    </citation>
    <scope>NUCLEOTIDE SEQUENCE [LARGE SCALE GENOMIC DNA]</scope>
    <source>
        <strain evidence="2 3">CBS 24483</strain>
    </source>
</reference>
<feature type="compositionally biased region" description="Acidic residues" evidence="1">
    <location>
        <begin position="38"/>
        <end position="47"/>
    </location>
</feature>
<feature type="compositionally biased region" description="Basic and acidic residues" evidence="1">
    <location>
        <begin position="48"/>
        <end position="73"/>
    </location>
</feature>
<organism evidence="2 3">
    <name type="scientific">Apiospora aurea</name>
    <dbReference type="NCBI Taxonomy" id="335848"/>
    <lineage>
        <taxon>Eukaryota</taxon>
        <taxon>Fungi</taxon>
        <taxon>Dikarya</taxon>
        <taxon>Ascomycota</taxon>
        <taxon>Pezizomycotina</taxon>
        <taxon>Sordariomycetes</taxon>
        <taxon>Xylariomycetidae</taxon>
        <taxon>Amphisphaeriales</taxon>
        <taxon>Apiosporaceae</taxon>
        <taxon>Apiospora</taxon>
    </lineage>
</organism>
<dbReference type="EMBL" id="JAQQWE010000007">
    <property type="protein sequence ID" value="KAK7946372.1"/>
    <property type="molecule type" value="Genomic_DNA"/>
</dbReference>
<dbReference type="RefSeq" id="XP_066696406.1">
    <property type="nucleotide sequence ID" value="XM_066846915.1"/>
</dbReference>
<keyword evidence="3" id="KW-1185">Reference proteome</keyword>
<protein>
    <submittedName>
        <fullName evidence="2">Uncharacterized protein</fullName>
    </submittedName>
</protein>